<proteinExistence type="predicted"/>
<dbReference type="RefSeq" id="WP_268922244.1">
    <property type="nucleotide sequence ID" value="NZ_JAPTGC010000002.1"/>
</dbReference>
<gene>
    <name evidence="2" type="ORF">O0S09_02025</name>
</gene>
<keyword evidence="3" id="KW-1185">Reference proteome</keyword>
<dbReference type="Proteomes" id="UP001141336">
    <property type="component" value="Unassembled WGS sequence"/>
</dbReference>
<sequence length="144" mass="15708">MSFVVYQDYVLLDNSRSSFLSPVICIILVISIVAALVVAGFFAMGKIADSTIDGRDLTVQLSGNDIIVTILDGGETSQIVSLSIYIEGTPENSRDMIIKNPQIGMPIICYDLAKDRKGYAFVIAEATFADGNKKIIDYSRVLFT</sequence>
<dbReference type="EMBL" id="JAPTGC010000002">
    <property type="protein sequence ID" value="MCZ0862032.1"/>
    <property type="molecule type" value="Genomic_DNA"/>
</dbReference>
<accession>A0ABT4ILB8</accession>
<comment type="caution">
    <text evidence="2">The sequence shown here is derived from an EMBL/GenBank/DDBJ whole genome shotgun (WGS) entry which is preliminary data.</text>
</comment>
<reference evidence="2" key="1">
    <citation type="submission" date="2022-12" db="EMBL/GenBank/DDBJ databases">
        <title>Isolation and characterisation of novel Methanocorpusculum spp. from native Australian herbivores indicates the genus is ancestrally host-associated.</title>
        <authorList>
            <person name="Volmer J.G."/>
            <person name="Soo R.M."/>
            <person name="Evans P.N."/>
            <person name="Hoedt E.C."/>
            <person name="Astorga Alsina A.L."/>
            <person name="Woodcroft B.J."/>
            <person name="Tyson G.W."/>
            <person name="Hugenholtz P."/>
            <person name="Morrison M."/>
        </authorList>
    </citation>
    <scope>NUCLEOTIDE SEQUENCE</scope>
    <source>
        <strain evidence="2">CW153</strain>
    </source>
</reference>
<evidence type="ECO:0000313" key="2">
    <source>
        <dbReference type="EMBL" id="MCZ0862032.1"/>
    </source>
</evidence>
<evidence type="ECO:0000313" key="3">
    <source>
        <dbReference type="Proteomes" id="UP001141336"/>
    </source>
</evidence>
<name>A0ABT4ILB8_9EURY</name>
<evidence type="ECO:0000256" key="1">
    <source>
        <dbReference type="SAM" id="Phobius"/>
    </source>
</evidence>
<feature type="transmembrane region" description="Helical" evidence="1">
    <location>
        <begin position="20"/>
        <end position="45"/>
    </location>
</feature>
<keyword evidence="1" id="KW-0472">Membrane</keyword>
<keyword evidence="1" id="KW-0812">Transmembrane</keyword>
<organism evidence="2 3">
    <name type="scientific">Methanocorpusculum vombati</name>
    <dbReference type="NCBI Taxonomy" id="3002864"/>
    <lineage>
        <taxon>Archaea</taxon>
        <taxon>Methanobacteriati</taxon>
        <taxon>Methanobacteriota</taxon>
        <taxon>Stenosarchaea group</taxon>
        <taxon>Methanomicrobia</taxon>
        <taxon>Methanomicrobiales</taxon>
        <taxon>Methanocorpusculaceae</taxon>
        <taxon>Methanocorpusculum</taxon>
    </lineage>
</organism>
<evidence type="ECO:0008006" key="4">
    <source>
        <dbReference type="Google" id="ProtNLM"/>
    </source>
</evidence>
<keyword evidence="1" id="KW-1133">Transmembrane helix</keyword>
<protein>
    <recommendedName>
        <fullName evidence="4">Archaeal Type IV pilin N-terminal domain-containing protein</fullName>
    </recommendedName>
</protein>